<dbReference type="EMBL" id="LR797474">
    <property type="protein sequence ID" value="CAB4219005.1"/>
    <property type="molecule type" value="Genomic_DNA"/>
</dbReference>
<evidence type="ECO:0000256" key="1">
    <source>
        <dbReference type="SAM" id="MobiDB-lite"/>
    </source>
</evidence>
<organism evidence="2">
    <name type="scientific">uncultured Caudovirales phage</name>
    <dbReference type="NCBI Taxonomy" id="2100421"/>
    <lineage>
        <taxon>Viruses</taxon>
        <taxon>Duplodnaviria</taxon>
        <taxon>Heunggongvirae</taxon>
        <taxon>Uroviricota</taxon>
        <taxon>Caudoviricetes</taxon>
        <taxon>Peduoviridae</taxon>
        <taxon>Maltschvirus</taxon>
        <taxon>Maltschvirus maltsch</taxon>
    </lineage>
</organism>
<protein>
    <submittedName>
        <fullName evidence="2">Uncharacterized protein</fullName>
    </submittedName>
</protein>
<feature type="compositionally biased region" description="Acidic residues" evidence="1">
    <location>
        <begin position="188"/>
        <end position="217"/>
    </location>
</feature>
<name>A0A6J5SUJ9_9CAUD</name>
<reference evidence="2" key="1">
    <citation type="submission" date="2020-05" db="EMBL/GenBank/DDBJ databases">
        <authorList>
            <person name="Chiriac C."/>
            <person name="Salcher M."/>
            <person name="Ghai R."/>
            <person name="Kavagutti S V."/>
        </authorList>
    </citation>
    <scope>NUCLEOTIDE SEQUENCE</scope>
</reference>
<sequence>MKLQRFNQFITENQDDDDLKQLADLGLYIPPAEIVYQKLVQETGLEDFMTLEGDSIRFRYDWSIDAEGQFNFDKHDIRRLGIERDFFGLIDIVLDFDKMMITADSDVNQKDLDFNDSCSEEGPMSDYVTVLDDYYGKESTGPVSTQELADDIVMMFQVWDHQEDPFGIWASINEIIENEISDRLEKFNEEEDDDDDNDDEDDDDDNDEDDYEDDDEN</sequence>
<feature type="region of interest" description="Disordered" evidence="1">
    <location>
        <begin position="182"/>
        <end position="217"/>
    </location>
</feature>
<evidence type="ECO:0000313" key="2">
    <source>
        <dbReference type="EMBL" id="CAB4219005.1"/>
    </source>
</evidence>
<accession>A0A6J5SUJ9</accession>
<gene>
    <name evidence="2" type="ORF">UFOVP1604_88</name>
</gene>
<proteinExistence type="predicted"/>